<evidence type="ECO:0000313" key="6">
    <source>
        <dbReference type="Proteomes" id="UP000007800"/>
    </source>
</evidence>
<dbReference type="EMBL" id="GG683745">
    <property type="protein sequence ID" value="EER01800.1"/>
    <property type="molecule type" value="Genomic_DNA"/>
</dbReference>
<dbReference type="GeneID" id="9045218"/>
<feature type="region of interest" description="Disordered" evidence="1">
    <location>
        <begin position="34"/>
        <end position="87"/>
    </location>
</feature>
<evidence type="ECO:0000256" key="1">
    <source>
        <dbReference type="SAM" id="MobiDB-lite"/>
    </source>
</evidence>
<feature type="region of interest" description="Disordered" evidence="1">
    <location>
        <begin position="128"/>
        <end position="156"/>
    </location>
</feature>
<dbReference type="RefSeq" id="XP_002769082.1">
    <property type="nucleotide sequence ID" value="XM_002769036.1"/>
</dbReference>
<protein>
    <submittedName>
        <fullName evidence="5">Uncharacterized protein</fullName>
    </submittedName>
</protein>
<sequence length="156" mass="17426">MTFFYWIVILRLTVCGGIDFDKILEESGGYDKSEDPIFGTESPVEKTSEPGFVSTPQWTTPVSSEEPIVDREPVPNVQDQEEARNDTNSLPQDLRTIIALLVVVVTILFLLIITVVWRSMTQHWQYGNLKGMGKGCQTQDDEGRSDDAGQLSEATV</sequence>
<feature type="chain" id="PRO_5010828324" evidence="3">
    <location>
        <begin position="18"/>
        <end position="156"/>
    </location>
</feature>
<reference evidence="5 6" key="1">
    <citation type="submission" date="2008-07" db="EMBL/GenBank/DDBJ databases">
        <authorList>
            <person name="El-Sayed N."/>
            <person name="Caler E."/>
            <person name="Inman J."/>
            <person name="Amedeo P."/>
            <person name="Hass B."/>
            <person name="Wortman J."/>
        </authorList>
    </citation>
    <scope>NUCLEOTIDE SEQUENCE [LARGE SCALE GENOMIC DNA]</scope>
    <source>
        <strain evidence="5">ATCC 50983</strain>
        <strain evidence="6">ATCC 50983 / TXsc</strain>
    </source>
</reference>
<keyword evidence="2" id="KW-1133">Transmembrane helix</keyword>
<keyword evidence="3" id="KW-0732">Signal</keyword>
<dbReference type="Proteomes" id="UP000007800">
    <property type="component" value="Unassembled WGS sequence"/>
</dbReference>
<proteinExistence type="predicted"/>
<evidence type="ECO:0000256" key="3">
    <source>
        <dbReference type="SAM" id="SignalP"/>
    </source>
</evidence>
<dbReference type="GeneID" id="9040384"/>
<dbReference type="RefSeq" id="XP_002782736.1">
    <property type="nucleotide sequence ID" value="XM_002782690.1"/>
</dbReference>
<gene>
    <name evidence="4" type="ORF">Pmar_PMAR004251</name>
    <name evidence="5" type="ORF">Pmar_PMAR013458</name>
</gene>
<keyword evidence="2" id="KW-0812">Transmembrane</keyword>
<keyword evidence="6" id="KW-1185">Reference proteome</keyword>
<keyword evidence="2" id="KW-0472">Membrane</keyword>
<name>C5KLW2_PERM5</name>
<feature type="transmembrane region" description="Helical" evidence="2">
    <location>
        <begin position="97"/>
        <end position="117"/>
    </location>
</feature>
<evidence type="ECO:0000313" key="5">
    <source>
        <dbReference type="EMBL" id="EER14531.1"/>
    </source>
</evidence>
<dbReference type="OMA" id="VITTVWR"/>
<feature type="compositionally biased region" description="Polar residues" evidence="1">
    <location>
        <begin position="54"/>
        <end position="63"/>
    </location>
</feature>
<evidence type="ECO:0000256" key="2">
    <source>
        <dbReference type="SAM" id="Phobius"/>
    </source>
</evidence>
<evidence type="ECO:0000313" key="4">
    <source>
        <dbReference type="EMBL" id="EER01800.1"/>
    </source>
</evidence>
<organism evidence="6">
    <name type="scientific">Perkinsus marinus (strain ATCC 50983 / TXsc)</name>
    <dbReference type="NCBI Taxonomy" id="423536"/>
    <lineage>
        <taxon>Eukaryota</taxon>
        <taxon>Sar</taxon>
        <taxon>Alveolata</taxon>
        <taxon>Perkinsozoa</taxon>
        <taxon>Perkinsea</taxon>
        <taxon>Perkinsida</taxon>
        <taxon>Perkinsidae</taxon>
        <taxon>Perkinsus</taxon>
    </lineage>
</organism>
<feature type="signal peptide" evidence="3">
    <location>
        <begin position="1"/>
        <end position="17"/>
    </location>
</feature>
<accession>C5KLW2</accession>
<dbReference type="EMBL" id="GG674212">
    <property type="protein sequence ID" value="EER14531.1"/>
    <property type="molecule type" value="Genomic_DNA"/>
</dbReference>
<dbReference type="AlphaFoldDB" id="C5KLW2"/>